<evidence type="ECO:0000256" key="5">
    <source>
        <dbReference type="ARBA" id="ARBA00023136"/>
    </source>
</evidence>
<dbReference type="Pfam" id="PF00581">
    <property type="entry name" value="Rhodanese"/>
    <property type="match status" value="1"/>
</dbReference>
<feature type="transmembrane region" description="Helical" evidence="6">
    <location>
        <begin position="171"/>
        <end position="190"/>
    </location>
</feature>
<evidence type="ECO:0000313" key="9">
    <source>
        <dbReference type="Proteomes" id="UP000289437"/>
    </source>
</evidence>
<keyword evidence="5 6" id="KW-0472">Membrane</keyword>
<evidence type="ECO:0000256" key="6">
    <source>
        <dbReference type="SAM" id="Phobius"/>
    </source>
</evidence>
<evidence type="ECO:0000259" key="7">
    <source>
        <dbReference type="PROSITE" id="PS50206"/>
    </source>
</evidence>
<dbReference type="PANTHER" id="PTHR42709:SF6">
    <property type="entry name" value="UNDECAPRENYL PHOSPHATE TRANSPORTER A"/>
    <property type="match status" value="1"/>
</dbReference>
<protein>
    <submittedName>
        <fullName evidence="8">Conserved hypothetical membrane protein</fullName>
    </submittedName>
</protein>
<dbReference type="SUPFAM" id="SSF52821">
    <property type="entry name" value="Rhodanese/Cell cycle control phosphatase"/>
    <property type="match status" value="1"/>
</dbReference>
<evidence type="ECO:0000256" key="4">
    <source>
        <dbReference type="ARBA" id="ARBA00022989"/>
    </source>
</evidence>
<keyword evidence="9" id="KW-1185">Reference proteome</keyword>
<feature type="domain" description="Rhodanese" evidence="7">
    <location>
        <begin position="218"/>
        <end position="313"/>
    </location>
</feature>
<dbReference type="GO" id="GO:0005886">
    <property type="term" value="C:plasma membrane"/>
    <property type="evidence" value="ECO:0007669"/>
    <property type="project" value="UniProtKB-SubCell"/>
</dbReference>
<dbReference type="Proteomes" id="UP000289437">
    <property type="component" value="Unassembled WGS sequence"/>
</dbReference>
<organism evidence="8 9">
    <name type="scientific">Granulicella sibirica</name>
    <dbReference type="NCBI Taxonomy" id="2479048"/>
    <lineage>
        <taxon>Bacteria</taxon>
        <taxon>Pseudomonadati</taxon>
        <taxon>Acidobacteriota</taxon>
        <taxon>Terriglobia</taxon>
        <taxon>Terriglobales</taxon>
        <taxon>Acidobacteriaceae</taxon>
        <taxon>Granulicella</taxon>
    </lineage>
</organism>
<dbReference type="InterPro" id="IPR051311">
    <property type="entry name" value="DedA_domain"/>
</dbReference>
<dbReference type="EMBL" id="RDSM01000001">
    <property type="protein sequence ID" value="RXH58360.1"/>
    <property type="molecule type" value="Genomic_DNA"/>
</dbReference>
<reference evidence="9" key="2">
    <citation type="submission" date="2019-02" db="EMBL/GenBank/DDBJ databases">
        <title>Granulicella sibirica sp. nov., a psychrotolerant acidobacterium isolated from an organic soil layer in forested tundra, West Siberia.</title>
        <authorList>
            <person name="Oshkin I.Y."/>
            <person name="Kulichevskaya I.S."/>
            <person name="Rijpstra W.I.C."/>
            <person name="Sinninghe Damste J.S."/>
            <person name="Rakitin A.L."/>
            <person name="Ravin N.V."/>
            <person name="Dedysh S.N."/>
        </authorList>
    </citation>
    <scope>NUCLEOTIDE SEQUENCE [LARGE SCALE GENOMIC DNA]</scope>
    <source>
        <strain evidence="9">AF10</strain>
    </source>
</reference>
<reference evidence="8 9" key="1">
    <citation type="submission" date="2018-11" db="EMBL/GenBank/DDBJ databases">
        <authorList>
            <person name="Mardanov A.V."/>
            <person name="Ravin N.V."/>
            <person name="Dedysh S.N."/>
        </authorList>
    </citation>
    <scope>NUCLEOTIDE SEQUENCE [LARGE SCALE GENOMIC DNA]</scope>
    <source>
        <strain evidence="8 9">AF10</strain>
    </source>
</reference>
<keyword evidence="2" id="KW-1003">Cell membrane</keyword>
<dbReference type="InterPro" id="IPR032816">
    <property type="entry name" value="VTT_dom"/>
</dbReference>
<sequence length="326" mass="35948">MGILGIIAHHGYAVTAIVLFAAASGLPLPCSVVLLGAGAASHTVLKLWLVLPLAWGAAVLGDSLLYFGGKYTGWWLLSGLCRMSPNPENCIFRSAEYFYRRGPKTLLFAKFVPGLASMAAPLAGSLNMRFTRFLRMDALGVLGYVGSWMLGGYLFSAFINDIVRWVNELGHAVTVVVICLLLLYGAMYCISKLRARKYRRIERVSAASLHQRLQSEDPGKLVIIADVRSHGYYDPGGQRIKNSIRVEPSRLKEELVALREFMAPECEIYLYCSCIKDTTSVRIAHMLEQENCKTSVIEGGLKAWIKAGGAVEMVPSSDIEHLPRFE</sequence>
<dbReference type="CDD" id="cd00158">
    <property type="entry name" value="RHOD"/>
    <property type="match status" value="1"/>
</dbReference>
<evidence type="ECO:0000256" key="2">
    <source>
        <dbReference type="ARBA" id="ARBA00022475"/>
    </source>
</evidence>
<keyword evidence="3 6" id="KW-0812">Transmembrane</keyword>
<feature type="transmembrane region" description="Helical" evidence="6">
    <location>
        <begin position="12"/>
        <end position="35"/>
    </location>
</feature>
<dbReference type="AlphaFoldDB" id="A0A4Q0T6R6"/>
<dbReference type="InterPro" id="IPR036873">
    <property type="entry name" value="Rhodanese-like_dom_sf"/>
</dbReference>
<dbReference type="InterPro" id="IPR001763">
    <property type="entry name" value="Rhodanese-like_dom"/>
</dbReference>
<comment type="subcellular location">
    <subcellularLocation>
        <location evidence="1">Cell membrane</location>
        <topology evidence="1">Multi-pass membrane protein</topology>
    </subcellularLocation>
</comment>
<dbReference type="PANTHER" id="PTHR42709">
    <property type="entry name" value="ALKALINE PHOSPHATASE LIKE PROTEIN"/>
    <property type="match status" value="1"/>
</dbReference>
<dbReference type="OrthoDB" id="109842at2"/>
<feature type="transmembrane region" description="Helical" evidence="6">
    <location>
        <begin position="47"/>
        <end position="67"/>
    </location>
</feature>
<evidence type="ECO:0000313" key="8">
    <source>
        <dbReference type="EMBL" id="RXH58360.1"/>
    </source>
</evidence>
<feature type="transmembrane region" description="Helical" evidence="6">
    <location>
        <begin position="107"/>
        <end position="126"/>
    </location>
</feature>
<name>A0A4Q0T6R6_9BACT</name>
<proteinExistence type="predicted"/>
<dbReference type="PROSITE" id="PS50206">
    <property type="entry name" value="RHODANESE_3"/>
    <property type="match status" value="1"/>
</dbReference>
<accession>A0A4Q0T6R6</accession>
<dbReference type="Pfam" id="PF09335">
    <property type="entry name" value="VTT_dom"/>
    <property type="match status" value="1"/>
</dbReference>
<dbReference type="RefSeq" id="WP_128912370.1">
    <property type="nucleotide sequence ID" value="NZ_RDSM01000001.1"/>
</dbReference>
<feature type="transmembrane region" description="Helical" evidence="6">
    <location>
        <begin position="138"/>
        <end position="159"/>
    </location>
</feature>
<comment type="caution">
    <text evidence="8">The sequence shown here is derived from an EMBL/GenBank/DDBJ whole genome shotgun (WGS) entry which is preliminary data.</text>
</comment>
<dbReference type="Gene3D" id="3.40.250.10">
    <property type="entry name" value="Rhodanese-like domain"/>
    <property type="match status" value="1"/>
</dbReference>
<gene>
    <name evidence="8" type="ORF">GRAN_1670</name>
</gene>
<keyword evidence="4 6" id="KW-1133">Transmembrane helix</keyword>
<evidence type="ECO:0000256" key="1">
    <source>
        <dbReference type="ARBA" id="ARBA00004651"/>
    </source>
</evidence>
<evidence type="ECO:0000256" key="3">
    <source>
        <dbReference type="ARBA" id="ARBA00022692"/>
    </source>
</evidence>